<evidence type="ECO:0000313" key="2">
    <source>
        <dbReference type="Proteomes" id="UP000824120"/>
    </source>
</evidence>
<feature type="non-terminal residue" evidence="1">
    <location>
        <position position="1"/>
    </location>
</feature>
<dbReference type="EMBL" id="JACXVP010000002">
    <property type="protein sequence ID" value="KAG5625602.1"/>
    <property type="molecule type" value="Genomic_DNA"/>
</dbReference>
<organism evidence="1 2">
    <name type="scientific">Solanum commersonii</name>
    <name type="common">Commerson's wild potato</name>
    <name type="synonym">Commerson's nightshade</name>
    <dbReference type="NCBI Taxonomy" id="4109"/>
    <lineage>
        <taxon>Eukaryota</taxon>
        <taxon>Viridiplantae</taxon>
        <taxon>Streptophyta</taxon>
        <taxon>Embryophyta</taxon>
        <taxon>Tracheophyta</taxon>
        <taxon>Spermatophyta</taxon>
        <taxon>Magnoliopsida</taxon>
        <taxon>eudicotyledons</taxon>
        <taxon>Gunneridae</taxon>
        <taxon>Pentapetalae</taxon>
        <taxon>asterids</taxon>
        <taxon>lamiids</taxon>
        <taxon>Solanales</taxon>
        <taxon>Solanaceae</taxon>
        <taxon>Solanoideae</taxon>
        <taxon>Solaneae</taxon>
        <taxon>Solanum</taxon>
    </lineage>
</organism>
<protein>
    <submittedName>
        <fullName evidence="1">Uncharacterized protein</fullName>
    </submittedName>
</protein>
<name>A0A9J6AN95_SOLCO</name>
<evidence type="ECO:0000313" key="1">
    <source>
        <dbReference type="EMBL" id="KAG5625602.1"/>
    </source>
</evidence>
<gene>
    <name evidence="1" type="ORF">H5410_010820</name>
</gene>
<sequence>KTPLFHFFVPTSNNGEFPERLLLIVQFFLSSKLKFKAYTNFIFISGCAFLDNQ</sequence>
<proteinExistence type="predicted"/>
<keyword evidence="2" id="KW-1185">Reference proteome</keyword>
<dbReference type="AlphaFoldDB" id="A0A9J6AN95"/>
<comment type="caution">
    <text evidence="1">The sequence shown here is derived from an EMBL/GenBank/DDBJ whole genome shotgun (WGS) entry which is preliminary data.</text>
</comment>
<accession>A0A9J6AN95</accession>
<dbReference type="Proteomes" id="UP000824120">
    <property type="component" value="Chromosome 2"/>
</dbReference>
<reference evidence="1 2" key="1">
    <citation type="submission" date="2020-09" db="EMBL/GenBank/DDBJ databases">
        <title>De no assembly of potato wild relative species, Solanum commersonii.</title>
        <authorList>
            <person name="Cho K."/>
        </authorList>
    </citation>
    <scope>NUCLEOTIDE SEQUENCE [LARGE SCALE GENOMIC DNA]</scope>
    <source>
        <strain evidence="1">LZ3.2</strain>
        <tissue evidence="1">Leaf</tissue>
    </source>
</reference>